<dbReference type="GO" id="GO:0004352">
    <property type="term" value="F:glutamate dehydrogenase (NAD+) activity"/>
    <property type="evidence" value="ECO:0007669"/>
    <property type="project" value="TreeGrafter"/>
</dbReference>
<evidence type="ECO:0000256" key="6">
    <source>
        <dbReference type="PIRSR" id="PIRSR000185-1"/>
    </source>
</evidence>
<dbReference type="PIRSF" id="PIRSF000185">
    <property type="entry name" value="Glu_DH"/>
    <property type="match status" value="1"/>
</dbReference>
<dbReference type="SUPFAM" id="SSF53223">
    <property type="entry name" value="Aminoacid dehydrogenase-like, N-terminal domain"/>
    <property type="match status" value="1"/>
</dbReference>
<evidence type="ECO:0000256" key="5">
    <source>
        <dbReference type="PIRNR" id="PIRNR000185"/>
    </source>
</evidence>
<dbReference type="PANTHER" id="PTHR11606">
    <property type="entry name" value="GLUTAMATE DEHYDROGENASE"/>
    <property type="match status" value="1"/>
</dbReference>
<keyword evidence="3 5" id="KW-0560">Oxidoreductase</keyword>
<comment type="caution">
    <text evidence="11">The sequence shown here is derived from an EMBL/GenBank/DDBJ whole genome shotgun (WGS) entry which is preliminary data.</text>
</comment>
<dbReference type="InterPro" id="IPR014362">
    <property type="entry name" value="Glu_DH"/>
</dbReference>
<feature type="active site" description="Proton donor" evidence="6">
    <location>
        <position position="81"/>
    </location>
</feature>
<evidence type="ECO:0000256" key="2">
    <source>
        <dbReference type="ARBA" id="ARBA00006382"/>
    </source>
</evidence>
<evidence type="ECO:0000256" key="3">
    <source>
        <dbReference type="ARBA" id="ARBA00023002"/>
    </source>
</evidence>
<dbReference type="SMART" id="SM00839">
    <property type="entry name" value="ELFV_dehydrog"/>
    <property type="match status" value="1"/>
</dbReference>
<evidence type="ECO:0000256" key="9">
    <source>
        <dbReference type="RuleBase" id="RU004417"/>
    </source>
</evidence>
<dbReference type="PRINTS" id="PR00082">
    <property type="entry name" value="GLFDHDRGNASE"/>
</dbReference>
<reference evidence="11 12" key="1">
    <citation type="journal article" date="2014" name="BMC Genomics">
        <title>The genome of the intracellular bacterium of the coastal bivalve, Solemya velum: a blueprint for thriving in and out of symbiosis.</title>
        <authorList>
            <person name="Dmytrenko O."/>
            <person name="Russell S.L."/>
            <person name="Loo W.T."/>
            <person name="Fontanez K.M."/>
            <person name="Liao L."/>
            <person name="Roeselers G."/>
            <person name="Sharma R."/>
            <person name="Stewart F.J."/>
            <person name="Newton I.L."/>
            <person name="Woyke T."/>
            <person name="Wu D."/>
            <person name="Lang J.M."/>
            <person name="Eisen J.A."/>
            <person name="Cavanaugh C.M."/>
        </authorList>
    </citation>
    <scope>NUCLEOTIDE SEQUENCE [LARGE SCALE GENOMIC DNA]</scope>
    <source>
        <strain evidence="11 12">WH</strain>
    </source>
</reference>
<accession>A0A0B0H9M0</accession>
<dbReference type="SUPFAM" id="SSF51735">
    <property type="entry name" value="NAD(P)-binding Rossmann-fold domains"/>
    <property type="match status" value="1"/>
</dbReference>
<keyword evidence="12" id="KW-1185">Reference proteome</keyword>
<dbReference type="PROSITE" id="PS00074">
    <property type="entry name" value="GLFV_DEHYDROGENASE"/>
    <property type="match status" value="1"/>
</dbReference>
<proteinExistence type="inferred from homology"/>
<keyword evidence="7" id="KW-0520">NAD</keyword>
<dbReference type="GO" id="GO:0004354">
    <property type="term" value="F:glutamate dehydrogenase (NADP+) activity"/>
    <property type="evidence" value="ECO:0007669"/>
    <property type="project" value="UniProtKB-EC"/>
</dbReference>
<dbReference type="CDD" id="cd01076">
    <property type="entry name" value="NAD_bind_1_Glu_DH"/>
    <property type="match status" value="1"/>
</dbReference>
<dbReference type="EMBL" id="JRAA01000001">
    <property type="protein sequence ID" value="KHF25785.1"/>
    <property type="molecule type" value="Genomic_DNA"/>
</dbReference>
<comment type="similarity">
    <text evidence="2 5 9">Belongs to the Glu/Leu/Phe/Val dehydrogenases family.</text>
</comment>
<evidence type="ECO:0000256" key="1">
    <source>
        <dbReference type="ARBA" id="ARBA00003868"/>
    </source>
</evidence>
<dbReference type="InterPro" id="IPR006096">
    <property type="entry name" value="Glu/Leu/Phe/Val/Trp_DH_C"/>
</dbReference>
<dbReference type="Pfam" id="PF00208">
    <property type="entry name" value="ELFV_dehydrog"/>
    <property type="match status" value="1"/>
</dbReference>
<dbReference type="Proteomes" id="UP000030856">
    <property type="component" value="Unassembled WGS sequence"/>
</dbReference>
<comment type="function">
    <text evidence="1">Catalyzes the reversible oxidative deamination of glutamate to alpha-ketoglutarate and ammonia.</text>
</comment>
<organism evidence="11 12">
    <name type="scientific">Solemya velum gill symbiont</name>
    <dbReference type="NCBI Taxonomy" id="2340"/>
    <lineage>
        <taxon>Bacteria</taxon>
        <taxon>Pseudomonadati</taxon>
        <taxon>Pseudomonadota</taxon>
        <taxon>Gammaproteobacteria</taxon>
        <taxon>sulfur-oxidizing symbionts</taxon>
    </lineage>
</organism>
<dbReference type="InterPro" id="IPR006097">
    <property type="entry name" value="Glu/Leu/Phe/Val/Trp_DH_dimer"/>
</dbReference>
<dbReference type="GO" id="GO:0006538">
    <property type="term" value="P:L-glutamate catabolic process"/>
    <property type="evidence" value="ECO:0007669"/>
    <property type="project" value="TreeGrafter"/>
</dbReference>
<evidence type="ECO:0000256" key="4">
    <source>
        <dbReference type="ARBA" id="ARBA00048584"/>
    </source>
</evidence>
<dbReference type="InterPro" id="IPR006095">
    <property type="entry name" value="Glu/Leu/Phe/Val/Trp_DH"/>
</dbReference>
<dbReference type="InterPro" id="IPR033524">
    <property type="entry name" value="Glu/Leu/Phe/Val_DH_AS"/>
</dbReference>
<dbReference type="PANTHER" id="PTHR11606:SF13">
    <property type="entry name" value="GLUTAMATE DEHYDROGENASE 1, MITOCHONDRIAL"/>
    <property type="match status" value="1"/>
</dbReference>
<dbReference type="Pfam" id="PF02812">
    <property type="entry name" value="ELFV_dehydrog_N"/>
    <property type="match status" value="1"/>
</dbReference>
<feature type="domain" description="Glutamate/phenylalanine/leucine/valine/L-tryptophan dehydrogenase C-terminal" evidence="10">
    <location>
        <begin position="144"/>
        <end position="370"/>
    </location>
</feature>
<dbReference type="InterPro" id="IPR033922">
    <property type="entry name" value="NAD_bind_Glu_DH"/>
</dbReference>
<dbReference type="Gene3D" id="3.40.50.10860">
    <property type="entry name" value="Leucine Dehydrogenase, chain A, domain 1"/>
    <property type="match status" value="1"/>
</dbReference>
<dbReference type="Gene3D" id="3.40.50.720">
    <property type="entry name" value="NAD(P)-binding Rossmann-like Domain"/>
    <property type="match status" value="1"/>
</dbReference>
<gene>
    <name evidence="11" type="ORF">JV46_13060</name>
</gene>
<keyword evidence="7" id="KW-0547">Nucleotide-binding</keyword>
<sequence>MEQAMTGIFDLSDKLGPLKVIHVHEPSIDLKAILVIDNVAKGPSIGGIRIAPDVSTEECFRLARAMTFKNAAAGLPHGGGKIVIYGDPRMDKGKKEKLMRGLAQALRNEESYIFAPDMGTDEECMAWIRDEVDRVVGLPREIGGIPLDEIGATGFGLSHVVDVALDYCDFEKESARFVVQGFGAVGKHIARFLSAKGAVLVAVADSRGAIHNPGGLDVGSLVKIKESGGSVTAYEDAEHIDRDAVIDVECDIWIPAARPDVVNEENVNRLNTKLVVEGANIPFTAGAEKYLHEKGVLCIPDFIANAGGVICAAMEYHCAGQSSAMDAIEEKLRRNTELVLKASVEQQILPRTASMEIALQRIERAMSFRRFSLFSTSGHWV</sequence>
<dbReference type="GO" id="GO:0000166">
    <property type="term" value="F:nucleotide binding"/>
    <property type="evidence" value="ECO:0007669"/>
    <property type="project" value="UniProtKB-KW"/>
</dbReference>
<comment type="catalytic activity">
    <reaction evidence="4">
        <text>L-glutamate + NADP(+) + H2O = 2-oxoglutarate + NH4(+) + NADPH + H(+)</text>
        <dbReference type="Rhea" id="RHEA:11612"/>
        <dbReference type="ChEBI" id="CHEBI:15377"/>
        <dbReference type="ChEBI" id="CHEBI:15378"/>
        <dbReference type="ChEBI" id="CHEBI:16810"/>
        <dbReference type="ChEBI" id="CHEBI:28938"/>
        <dbReference type="ChEBI" id="CHEBI:29985"/>
        <dbReference type="ChEBI" id="CHEBI:57783"/>
        <dbReference type="ChEBI" id="CHEBI:58349"/>
        <dbReference type="EC" id="1.4.1.4"/>
    </reaction>
</comment>
<dbReference type="InterPro" id="IPR036291">
    <property type="entry name" value="NAD(P)-bd_dom_sf"/>
</dbReference>
<feature type="binding site" evidence="7">
    <location>
        <position position="69"/>
    </location>
    <ligand>
        <name>substrate</name>
    </ligand>
</feature>
<evidence type="ECO:0000256" key="8">
    <source>
        <dbReference type="PIRSR" id="PIRSR000185-3"/>
    </source>
</evidence>
<feature type="site" description="Important for catalysis" evidence="8">
    <location>
        <position position="117"/>
    </location>
</feature>
<dbReference type="eggNOG" id="COG0334">
    <property type="taxonomic scope" value="Bacteria"/>
</dbReference>
<evidence type="ECO:0000313" key="11">
    <source>
        <dbReference type="EMBL" id="KHF25785.1"/>
    </source>
</evidence>
<name>A0A0B0H9M0_SOVGS</name>
<protein>
    <recommendedName>
        <fullName evidence="5">Glutamate dehydrogenase</fullName>
    </recommendedName>
</protein>
<dbReference type="STRING" id="2340.JV46_13060"/>
<dbReference type="InterPro" id="IPR046346">
    <property type="entry name" value="Aminoacid_DH-like_N_sf"/>
</dbReference>
<dbReference type="PATRIC" id="fig|2340.3.peg.298"/>
<evidence type="ECO:0000313" key="12">
    <source>
        <dbReference type="Proteomes" id="UP000030856"/>
    </source>
</evidence>
<evidence type="ECO:0000259" key="10">
    <source>
        <dbReference type="SMART" id="SM00839"/>
    </source>
</evidence>
<dbReference type="AlphaFoldDB" id="A0A0B0H9M0"/>
<feature type="binding site" evidence="7">
    <location>
        <position position="153"/>
    </location>
    <ligand>
        <name>NAD(+)</name>
        <dbReference type="ChEBI" id="CHEBI:57540"/>
    </ligand>
</feature>
<evidence type="ECO:0000256" key="7">
    <source>
        <dbReference type="PIRSR" id="PIRSR000185-2"/>
    </source>
</evidence>